<dbReference type="CDD" id="cd04301">
    <property type="entry name" value="NAT_SF"/>
    <property type="match status" value="1"/>
</dbReference>
<feature type="domain" description="N-acetyltransferase" evidence="1">
    <location>
        <begin position="1"/>
        <end position="156"/>
    </location>
</feature>
<evidence type="ECO:0000259" key="1">
    <source>
        <dbReference type="PROSITE" id="PS51186"/>
    </source>
</evidence>
<gene>
    <name evidence="2" type="ORF">F3W81_08460</name>
</gene>
<name>A0A7L9WLN7_9RHOB</name>
<dbReference type="Proteomes" id="UP000594118">
    <property type="component" value="Chromosome"/>
</dbReference>
<dbReference type="PROSITE" id="PS51186">
    <property type="entry name" value="GNAT"/>
    <property type="match status" value="1"/>
</dbReference>
<accession>A0A7L9WLN7</accession>
<proteinExistence type="predicted"/>
<dbReference type="PANTHER" id="PTHR43072:SF60">
    <property type="entry name" value="L-2,4-DIAMINOBUTYRIC ACID ACETYLTRANSFERASE"/>
    <property type="match status" value="1"/>
</dbReference>
<dbReference type="InterPro" id="IPR016181">
    <property type="entry name" value="Acyl_CoA_acyltransferase"/>
</dbReference>
<dbReference type="InterPro" id="IPR000182">
    <property type="entry name" value="GNAT_dom"/>
</dbReference>
<evidence type="ECO:0000313" key="3">
    <source>
        <dbReference type="Proteomes" id="UP000594118"/>
    </source>
</evidence>
<evidence type="ECO:0000313" key="2">
    <source>
        <dbReference type="EMBL" id="QOL80843.1"/>
    </source>
</evidence>
<reference evidence="2 3" key="1">
    <citation type="submission" date="2019-10" db="EMBL/GenBank/DDBJ databases">
        <title>Pseudopuniceibacterium sp. HQ09 islated from Antarctica.</title>
        <authorList>
            <person name="Liao L."/>
            <person name="Su S."/>
            <person name="Chen B."/>
            <person name="Yu Y."/>
        </authorList>
    </citation>
    <scope>NUCLEOTIDE SEQUENCE [LARGE SCALE GENOMIC DNA]</scope>
    <source>
        <strain evidence="2 3">HQ09</strain>
    </source>
</reference>
<dbReference type="GO" id="GO:0016747">
    <property type="term" value="F:acyltransferase activity, transferring groups other than amino-acyl groups"/>
    <property type="evidence" value="ECO:0007669"/>
    <property type="project" value="InterPro"/>
</dbReference>
<protein>
    <submittedName>
        <fullName evidence="2">GNAT family N-acetyltransferase</fullName>
    </submittedName>
</protein>
<dbReference type="KEGG" id="pshq:F3W81_08460"/>
<dbReference type="PANTHER" id="PTHR43072">
    <property type="entry name" value="N-ACETYLTRANSFERASE"/>
    <property type="match status" value="1"/>
</dbReference>
<sequence length="156" mass="17381">MKISRLQRDDAGSLVVLARAVQQLHVEHQPDRYRAIHDDAELERWIVSHLEQEGAIGFCAKVDREVIGYLIAIISKTEAHPLLSNRRIVILDEISVHPDHQRKGVADALLDTLKREGKRQGASAIRSSYASFNASSSALLRKHGMVPMTITCEGPL</sequence>
<keyword evidence="2" id="KW-0808">Transferase</keyword>
<keyword evidence="3" id="KW-1185">Reference proteome</keyword>
<dbReference type="Pfam" id="PF00583">
    <property type="entry name" value="Acetyltransf_1"/>
    <property type="match status" value="1"/>
</dbReference>
<dbReference type="EMBL" id="CP045201">
    <property type="protein sequence ID" value="QOL80843.1"/>
    <property type="molecule type" value="Genomic_DNA"/>
</dbReference>
<dbReference type="RefSeq" id="WP_193083161.1">
    <property type="nucleotide sequence ID" value="NZ_CP045201.1"/>
</dbReference>
<organism evidence="2 3">
    <name type="scientific">Pseudooceanicola spongiae</name>
    <dbReference type="NCBI Taxonomy" id="2613965"/>
    <lineage>
        <taxon>Bacteria</taxon>
        <taxon>Pseudomonadati</taxon>
        <taxon>Pseudomonadota</taxon>
        <taxon>Alphaproteobacteria</taxon>
        <taxon>Rhodobacterales</taxon>
        <taxon>Paracoccaceae</taxon>
        <taxon>Pseudooceanicola</taxon>
    </lineage>
</organism>
<dbReference type="AlphaFoldDB" id="A0A7L9WLN7"/>
<dbReference type="SUPFAM" id="SSF55729">
    <property type="entry name" value="Acyl-CoA N-acyltransferases (Nat)"/>
    <property type="match status" value="1"/>
</dbReference>
<dbReference type="Gene3D" id="3.40.630.30">
    <property type="match status" value="1"/>
</dbReference>